<dbReference type="SUPFAM" id="SSF56219">
    <property type="entry name" value="DNase I-like"/>
    <property type="match status" value="1"/>
</dbReference>
<evidence type="ECO:0000259" key="1">
    <source>
        <dbReference type="Pfam" id="PF14529"/>
    </source>
</evidence>
<organism evidence="2">
    <name type="scientific">Rhipicephalus appendiculatus</name>
    <name type="common">Brown ear tick</name>
    <dbReference type="NCBI Taxonomy" id="34631"/>
    <lineage>
        <taxon>Eukaryota</taxon>
        <taxon>Metazoa</taxon>
        <taxon>Ecdysozoa</taxon>
        <taxon>Arthropoda</taxon>
        <taxon>Chelicerata</taxon>
        <taxon>Arachnida</taxon>
        <taxon>Acari</taxon>
        <taxon>Parasitiformes</taxon>
        <taxon>Ixodida</taxon>
        <taxon>Ixodoidea</taxon>
        <taxon>Ixodidae</taxon>
        <taxon>Rhipicephalinae</taxon>
        <taxon>Rhipicephalus</taxon>
        <taxon>Rhipicephalus</taxon>
    </lineage>
</organism>
<feature type="domain" description="Endonuclease/exonuclease/phosphatase" evidence="1">
    <location>
        <begin position="111"/>
        <end position="220"/>
    </location>
</feature>
<dbReference type="GO" id="GO:0003824">
    <property type="term" value="F:catalytic activity"/>
    <property type="evidence" value="ECO:0007669"/>
    <property type="project" value="InterPro"/>
</dbReference>
<protein>
    <submittedName>
        <fullName evidence="2">Tick transposon</fullName>
    </submittedName>
</protein>
<feature type="non-terminal residue" evidence="2">
    <location>
        <position position="565"/>
    </location>
</feature>
<dbReference type="AlphaFoldDB" id="A0A131Z650"/>
<dbReference type="PANTHER" id="PTHR33395:SF22">
    <property type="entry name" value="REVERSE TRANSCRIPTASE DOMAIN-CONTAINING PROTEIN"/>
    <property type="match status" value="1"/>
</dbReference>
<dbReference type="Pfam" id="PF14529">
    <property type="entry name" value="Exo_endo_phos_2"/>
    <property type="match status" value="1"/>
</dbReference>
<accession>A0A131Z650</accession>
<reference evidence="2" key="1">
    <citation type="journal article" date="2016" name="Ticks Tick Borne Dis.">
        <title>De novo assembly and annotation of the salivary gland transcriptome of Rhipicephalus appendiculatus male and female ticks during blood feeding.</title>
        <authorList>
            <person name="de Castro M.H."/>
            <person name="de Klerk D."/>
            <person name="Pienaar R."/>
            <person name="Latif A.A."/>
            <person name="Rees D.J."/>
            <person name="Mans B.J."/>
        </authorList>
    </citation>
    <scope>NUCLEOTIDE SEQUENCE</scope>
    <source>
        <tissue evidence="2">Salivary glands</tissue>
    </source>
</reference>
<dbReference type="PANTHER" id="PTHR33395">
    <property type="entry name" value="TRANSCRIPTASE, PUTATIVE-RELATED-RELATED"/>
    <property type="match status" value="1"/>
</dbReference>
<dbReference type="EMBL" id="GEDV01001740">
    <property type="protein sequence ID" value="JAP86817.1"/>
    <property type="molecule type" value="Transcribed_RNA"/>
</dbReference>
<name>A0A131Z650_RHIAP</name>
<proteinExistence type="predicted"/>
<dbReference type="Gene3D" id="3.60.10.10">
    <property type="entry name" value="Endonuclease/exonuclease/phosphatase"/>
    <property type="match status" value="1"/>
</dbReference>
<dbReference type="InterPro" id="IPR036691">
    <property type="entry name" value="Endo/exonu/phosph_ase_sf"/>
</dbReference>
<sequence length="565" mass="65187">MQGGRKKAKWLEIEGQLNKEQIGVYAVTETHLRDLEEPPHIDNYIWEGCNRIISERRGGGVGMLIHSRAKWDRVKQTCSEHLWVSGTVGGKKTWLGVAYLWTGNNCREKNLEIVKCISTDIKEFGHDAEIILLGDMNAHIHDLDGYSDSNGKLLLDLCEQHSLEIVNAGPKCEGQITWEVGNRQSSIDYCLMTEGIYDKLREMRIDEEGINSLGSDHKRITLQMGYKTENKNLESNIGSSYLNEKQITNIAARVEEEVDKLPGKDWKYSELLHVITKEIEKEKKTISWKGKRKPKSWWNKEIRDAIEKRREASRQHRQAKKEKRPQDEVNQVWEIYLEQKSIVQKLVEAKIKGESERWMTEIREKKKAAPRIFWSHLKALGRKSVTMQQHMVDEGGNQLEGYEALGYIRKVTADSFKKVAQGIPPVSKSMQKSTTEEDVVLENFNWKKAEGKIPKRTTPGLDGVPVSLINELGHSTKEALLKAVEKCLQEREIPDSWRKSRMNLIYKGRGEKDNIRSYRPLTITSVLYRLAMQAVKLKIETWVEQNDILGELQNGFRIDRRLDDN</sequence>
<evidence type="ECO:0000313" key="2">
    <source>
        <dbReference type="EMBL" id="JAP86817.1"/>
    </source>
</evidence>
<dbReference type="InterPro" id="IPR005135">
    <property type="entry name" value="Endo/exonuclease/phosphatase"/>
</dbReference>